<keyword evidence="2" id="KW-1185">Reference proteome</keyword>
<dbReference type="EMBL" id="NNAY01001123">
    <property type="protein sequence ID" value="OXU25049.1"/>
    <property type="molecule type" value="Genomic_DNA"/>
</dbReference>
<protein>
    <submittedName>
        <fullName evidence="1">Uncharacterized protein</fullName>
    </submittedName>
</protein>
<reference evidence="1 2" key="1">
    <citation type="journal article" date="2017" name="Curr. Biol.">
        <title>The Evolution of Venom by Co-option of Single-Copy Genes.</title>
        <authorList>
            <person name="Martinson E.O."/>
            <person name="Mrinalini"/>
            <person name="Kelkar Y.D."/>
            <person name="Chang C.H."/>
            <person name="Werren J.H."/>
        </authorList>
    </citation>
    <scope>NUCLEOTIDE SEQUENCE [LARGE SCALE GENOMIC DNA]</scope>
    <source>
        <strain evidence="1 2">Alberta</strain>
        <tissue evidence="1">Whole body</tissue>
    </source>
</reference>
<organism evidence="1 2">
    <name type="scientific">Trichomalopsis sarcophagae</name>
    <dbReference type="NCBI Taxonomy" id="543379"/>
    <lineage>
        <taxon>Eukaryota</taxon>
        <taxon>Metazoa</taxon>
        <taxon>Ecdysozoa</taxon>
        <taxon>Arthropoda</taxon>
        <taxon>Hexapoda</taxon>
        <taxon>Insecta</taxon>
        <taxon>Pterygota</taxon>
        <taxon>Neoptera</taxon>
        <taxon>Endopterygota</taxon>
        <taxon>Hymenoptera</taxon>
        <taxon>Apocrita</taxon>
        <taxon>Proctotrupomorpha</taxon>
        <taxon>Chalcidoidea</taxon>
        <taxon>Pteromalidae</taxon>
        <taxon>Pteromalinae</taxon>
        <taxon>Trichomalopsis</taxon>
    </lineage>
</organism>
<proteinExistence type="predicted"/>
<name>A0A232F3F7_9HYME</name>
<dbReference type="InterPro" id="IPR016024">
    <property type="entry name" value="ARM-type_fold"/>
</dbReference>
<sequence length="3341" mass="390813">MHTSSNLSDRSLESILQLLREQVTKGSDISPYLAAIQSLNGTKPGEKYKELNLIVKKLVASNNQSDATSTEVPAAMAPLVQLLVAKEVKSFEVVRDALKSEDKTILNHALNTNWFFDASNSHVDVDYFVANIMPYVSERTRFRIIKNLSKSLIREPEKAQNFFTKFTELYGINEAMPLLPACSDDFIFNEILKHKIEFIPRKLLALYKKHPKVVIRYLNLGNKKNESNKKERKIHSISLYEYRHFLPHLIRHNVRDFIELYDRYASKNLGSTLSALLLKNATDEIIKNPLTYLGLLSLKAVCKKLTLEQIEEMYANLLPEKDNQFDFGNMLRYLKYYPKVKRLDLMQRLYKEKYSRDLISGIYNINSTDLDLVYNMISPELFEELFTKALPTKVGHFSVDKFIAYLHLFPREKAISILLDKFESFYGEHLLSNIKRIESESLLKLLPSDVRAVQAKRLVDLYLNNDDNQYYKWCCFLPPNESFAIFKEAIAKTSSDTQRYEYIKKMLYSCSIYESTEGLLNVLSYYNTRHKNERIEVLSLVLLYIGENFDLKALEKSHWQILREIMQRAHTKNDLFKMSANQIGPFFGGAVYHLLIQFKRENEEMMPEDEKIFLDKILDMTVDYNIESSDSKWIFIPPCASVQRYCFDRLLKLTVAKYPKEHMIWQSKAGFNRKVKVLTDILNAFNRCNEAIEKFNKASKDASSHIENIKIKDYSWVVELIEELNESSSLSISQRREISHALKRIDSRLSFSVRHVQHPNIASISDVKSGAAWIKLKKDQDDVLANWTEYLTACREKLKFNTKSGALAARRFLLSILWCKDLPIKFVERCLLEVTEVGSIKVLSILLDGESFSKLATLFAPQNSSVDSLGDDSRAYYTTVQSILPAMNFTNPPVPFDVITLFCQGDYTKLAIQAFSHASQRVSRAKIMEFANDIIKKPVSVKKHGIKLIFQVASADELRKFVEKTWRIETHVSIRELMAKIIQKNFQDNPNEDNWNLMKLCIDGMTVKDEVPLTVLSFLSPLKSKYFCDYLTRLLNKIEELSTKGLDETTTSKLISKAFESITSYQIKFFSEDKIMEYLEKYFFDAKSSKVHSAARHFALMMDNNTTMDIKESLPSPSSLYLMTIQSLPGSTPKEKYRHLNCITLEIVTTCCETREQPDSVIPSYNIPAPIFPLVQVLVAKKLKLREVILEALKSTNLQVVNQALRAKWFFDGTNEQVTVPYFVEQVFSFVPLRTRSRIVKALARGMRTPGLEFKAEQFFEALLNDYSLSQAMPLLPYCGENFISSAIAEYDIKLSIKMLDLVYRKYPTLAILYLDHGRHLRDPEIERKNHTMKSLTYKTFLLRLIKHHTEEFIKLSRAINNDCGRISNTRVQYLCKNAAHIFVENPNIYLPHVNYKAVYYNLTREQFVKMYCNMFPKQMYHFDFFEMLIYLNRYPKAGRLSFIMDQYKTVYKRDLLDDTSRHKISISNLKDATDLLRTEDFEKLFVSNLIFPYHLNDFKIDEVMNYLEYYPKEKQLNLLRTTFQSRFKSDILSHPFLLKSVKFLRILPDAERARLAKLLIQNCIANRQSPDCWFCFLAIEESFEIYREKLQNLSLSKRIEWLQNMISACEIYDNKTYLLEVLNYFNVHYKNAQPSIQYKFLQYLMQKFQITDLDAPCFHAFYEIVLRAYVKDELFSMSNDVIEKIFDGIVHRLIVQTQLPIIVPELHSVMERIVDMYLEYKIEFQDTNAWRILENAPKLELVCINMLLHRIPSIYPDEHPVWREPTEKLNVATKLIEKLHDYNVKLIEDADNNESNKEEICKLLTRVKSYPWLMRAVTEILICKGKYQVCTEYIKGCLEVYDKEFYHSTIKESVVVDYVKEIKSGRASLLLKKDPEKVFAEWESYFSACRKLLSANSQAAKKFVSSTKWHNQLPIKFIERSFLELDQSGSMTILGLLLDGPDLEKIILPHLPTGPTVEVHEKDARKHYRMASFIPRAINVSTPPVSTDLLLALFQGDYVTLAVRSLDNLAWRLEKSKVLTIAEKLMNDPLIGVNRHGPRLAFMVSSKQELHEFILQTLLDLMHKPSVAEAIAKKIKNLMIIEPSEMNLSLLETFIDKLRIEDTVALSELCNIGSLRANAVTTLYVQMILRKIEVLVENNGMDNLLEICIRDVFRTTIAPLLPKELILGAIKKYYFNPPSLEVSLAVRELIIHTLSAKMEHLSSSHLYAIQEIAGETRVEKFKEIGRIVSCVIAAIQRGCDFETAANAGNVPKAIVPLIKVLVGVKIKSHEFIIEALKSDDIYLIIEALRARWFYDGSDKTITNYEYFSKNLLPYVSMSTRREIVKKLAVGLADKQVKLAEDFFDGFVATYGVQEATNFLPACRSDFIYEAIVKHKIVLSNKILKIIYRKYPEIALRYLKFTNPYERRDEIGRTMFRVIDINQYESFMPLLVTKHPEVFVNMQEICHTSASLGNRRTMMFLKNAKHLLIERPRDIIDLMPLKLICDNLTENEFETMFGNILENRWDMFNIDEMLNYLGYYPEDKKATLLRDKVKEKYGFDLYEKVEKMTPKFLLLLPKEERYDLARRIIEVRHKVEVSDSDSSWWCYLPVEEAIPAMKMQIIKHWKPLKRKRLFSQLIYLCKLNENMEALLDVLRFVNEKYRNERADVICGLLDRITQEFDLDTFEQEYWSIMFNLIKHLKLKKETAREYWVLIKILKKNVHYCDSHGLPVDDIIELIVKLFLEGRVGVSWMLLEDEAQYERRYLDVCFKNSYWMTMDYKKNVVEGIYSFNERHLKKNNSMQGFSIKDYPHLLKIVEETLKKEQNEKISWIIYTKEKLKKHEPELYKTWFPGQEDNSSIDNFCDELPLEEDKPVPETRKKIIYLTEAIIALKRNYGEIKDNWEQYYECCKNEVTSKKRRRVKLFLKALRWYQDVPIKFAKRSIEERNFNIMGHMFDGVTFSKIAQMYLPKETDEDRNTGYLNALHITAAIRNTTTPIPINLVENYLQAHYMYSFKNYINDGLKLWSYVSYRTSSNQMIVLSRNLSTERLFMKRHAIRLMNAMAARNDLVDFFAEFWRKEQHPIIREILAEKIRKLFAKRPSDETWKLMSSCIEDVSFVIFSEDDILYNLMRSKVIPVEYASAYTEQIMRKLRDFVEKGMSNHDAAKFLDQLFDNLKPECKDHLSDEFYNKVLNIYLQNSHLEFSNANRFIVKVYLNPTSIHFENRLRYLAQLLSVESKRFYGLNMEQRKLTPNVVESVVQIVVYQVQKFKGSLKLVESLSNVFWTIFTPYQHSWSHIMLYLCTEYMKVEPSFEEFGIQNVHGYIIAAKLINEKIVSEFDHQHCKILQQLSEIDNPVVQSLL</sequence>
<dbReference type="OrthoDB" id="6617263at2759"/>
<evidence type="ECO:0000313" key="1">
    <source>
        <dbReference type="EMBL" id="OXU25049.1"/>
    </source>
</evidence>
<evidence type="ECO:0000313" key="2">
    <source>
        <dbReference type="Proteomes" id="UP000215335"/>
    </source>
</evidence>
<dbReference type="Proteomes" id="UP000215335">
    <property type="component" value="Unassembled WGS sequence"/>
</dbReference>
<dbReference type="SUPFAM" id="SSF48371">
    <property type="entry name" value="ARM repeat"/>
    <property type="match status" value="1"/>
</dbReference>
<gene>
    <name evidence="1" type="ORF">TSAR_016514</name>
</gene>
<accession>A0A232F3F7</accession>
<comment type="caution">
    <text evidence="1">The sequence shown here is derived from an EMBL/GenBank/DDBJ whole genome shotgun (WGS) entry which is preliminary data.</text>
</comment>